<dbReference type="PANTHER" id="PTHR46989:SF3">
    <property type="entry name" value="USPA DOMAIN-CONTAINING PROTEIN"/>
    <property type="match status" value="1"/>
</dbReference>
<dbReference type="InterPro" id="IPR006015">
    <property type="entry name" value="Universal_stress_UspA"/>
</dbReference>
<dbReference type="CTD" id="20245644"/>
<organism evidence="2 3">
    <name type="scientific">Lottia gigantea</name>
    <name type="common">Giant owl limpet</name>
    <dbReference type="NCBI Taxonomy" id="225164"/>
    <lineage>
        <taxon>Eukaryota</taxon>
        <taxon>Metazoa</taxon>
        <taxon>Spiralia</taxon>
        <taxon>Lophotrochozoa</taxon>
        <taxon>Mollusca</taxon>
        <taxon>Gastropoda</taxon>
        <taxon>Patellogastropoda</taxon>
        <taxon>Lottioidea</taxon>
        <taxon>Lottiidae</taxon>
        <taxon>Lottia</taxon>
    </lineage>
</organism>
<dbReference type="KEGG" id="lgi:LOTGIDRAFT_203798"/>
<evidence type="ECO:0000313" key="3">
    <source>
        <dbReference type="Proteomes" id="UP000030746"/>
    </source>
</evidence>
<evidence type="ECO:0000313" key="2">
    <source>
        <dbReference type="EMBL" id="ESO96104.1"/>
    </source>
</evidence>
<dbReference type="SUPFAM" id="SSF52402">
    <property type="entry name" value="Adenine nucleotide alpha hydrolases-like"/>
    <property type="match status" value="1"/>
</dbReference>
<dbReference type="AlphaFoldDB" id="V4C3I8"/>
<dbReference type="PRINTS" id="PR01438">
    <property type="entry name" value="UNVRSLSTRESS"/>
</dbReference>
<dbReference type="CDD" id="cd23659">
    <property type="entry name" value="USP_At3g01520-like"/>
    <property type="match status" value="1"/>
</dbReference>
<dbReference type="HOGENOM" id="CLU_049301_9_2_1"/>
<dbReference type="GeneID" id="20245644"/>
<dbReference type="InterPro" id="IPR014729">
    <property type="entry name" value="Rossmann-like_a/b/a_fold"/>
</dbReference>
<keyword evidence="3" id="KW-1185">Reference proteome</keyword>
<dbReference type="RefSeq" id="XP_009053219.1">
    <property type="nucleotide sequence ID" value="XM_009054971.1"/>
</dbReference>
<sequence>MATSTAVIALDLSEHSDHCFIWYAEHVHRQGNKVIGLHVPEYWGDVGRMMSPQRLHELWTETQENAKKLGEKYTALAAKHGIKDFQYISEDGKEPWHIIIDTSKEKKADFIVMGSRGMGTIRRTLVGSVSDGVVHHSHIPVLVVRDHKKHGKHE</sequence>
<protein>
    <recommendedName>
        <fullName evidence="1">UspA domain-containing protein</fullName>
    </recommendedName>
</protein>
<feature type="domain" description="UspA" evidence="1">
    <location>
        <begin position="6"/>
        <end position="145"/>
    </location>
</feature>
<accession>V4C3I8</accession>
<dbReference type="Proteomes" id="UP000030746">
    <property type="component" value="Unassembled WGS sequence"/>
</dbReference>
<dbReference type="OrthoDB" id="843225at2759"/>
<name>V4C3I8_LOTGI</name>
<reference evidence="2 3" key="1">
    <citation type="journal article" date="2013" name="Nature">
        <title>Insights into bilaterian evolution from three spiralian genomes.</title>
        <authorList>
            <person name="Simakov O."/>
            <person name="Marletaz F."/>
            <person name="Cho S.J."/>
            <person name="Edsinger-Gonzales E."/>
            <person name="Havlak P."/>
            <person name="Hellsten U."/>
            <person name="Kuo D.H."/>
            <person name="Larsson T."/>
            <person name="Lv J."/>
            <person name="Arendt D."/>
            <person name="Savage R."/>
            <person name="Osoegawa K."/>
            <person name="de Jong P."/>
            <person name="Grimwood J."/>
            <person name="Chapman J.A."/>
            <person name="Shapiro H."/>
            <person name="Aerts A."/>
            <person name="Otillar R.P."/>
            <person name="Terry A.Y."/>
            <person name="Boore J.L."/>
            <person name="Grigoriev I.V."/>
            <person name="Lindberg D.R."/>
            <person name="Seaver E.C."/>
            <person name="Weisblat D.A."/>
            <person name="Putnam N.H."/>
            <person name="Rokhsar D.S."/>
        </authorList>
    </citation>
    <scope>NUCLEOTIDE SEQUENCE [LARGE SCALE GENOMIC DNA]</scope>
</reference>
<dbReference type="OMA" id="DMSPGRI"/>
<dbReference type="Pfam" id="PF00582">
    <property type="entry name" value="Usp"/>
    <property type="match status" value="1"/>
</dbReference>
<proteinExistence type="predicted"/>
<evidence type="ECO:0000259" key="1">
    <source>
        <dbReference type="Pfam" id="PF00582"/>
    </source>
</evidence>
<dbReference type="PANTHER" id="PTHR46989">
    <property type="entry name" value="USP DOMAIN-CONTAINING PROTEIN"/>
    <property type="match status" value="1"/>
</dbReference>
<dbReference type="InterPro" id="IPR006016">
    <property type="entry name" value="UspA"/>
</dbReference>
<gene>
    <name evidence="2" type="ORF">LOTGIDRAFT_203798</name>
</gene>
<dbReference type="Gene3D" id="3.40.50.620">
    <property type="entry name" value="HUPs"/>
    <property type="match status" value="1"/>
</dbReference>
<dbReference type="EMBL" id="KB201549">
    <property type="protein sequence ID" value="ESO96104.1"/>
    <property type="molecule type" value="Genomic_DNA"/>
</dbReference>